<feature type="region of interest" description="Disordered" evidence="1">
    <location>
        <begin position="119"/>
        <end position="188"/>
    </location>
</feature>
<dbReference type="Proteomes" id="UP000712600">
    <property type="component" value="Unassembled WGS sequence"/>
</dbReference>
<reference evidence="2" key="1">
    <citation type="submission" date="2019-12" db="EMBL/GenBank/DDBJ databases">
        <title>Genome sequencing and annotation of Brassica cretica.</title>
        <authorList>
            <person name="Studholme D.J."/>
            <person name="Sarris P."/>
        </authorList>
    </citation>
    <scope>NUCLEOTIDE SEQUENCE</scope>
    <source>
        <strain evidence="2">PFS-109/04</strain>
        <tissue evidence="2">Leaf</tissue>
    </source>
</reference>
<feature type="compositionally biased region" description="Polar residues" evidence="1">
    <location>
        <begin position="179"/>
        <end position="188"/>
    </location>
</feature>
<proteinExistence type="predicted"/>
<protein>
    <submittedName>
        <fullName evidence="2">Uncharacterized protein</fullName>
    </submittedName>
</protein>
<name>A0A8S9SJV6_BRACR</name>
<accession>A0A8S9SJV6</accession>
<evidence type="ECO:0000256" key="1">
    <source>
        <dbReference type="SAM" id="MobiDB-lite"/>
    </source>
</evidence>
<evidence type="ECO:0000313" key="2">
    <source>
        <dbReference type="EMBL" id="KAF3600987.1"/>
    </source>
</evidence>
<feature type="compositionally biased region" description="Basic and acidic residues" evidence="1">
    <location>
        <begin position="28"/>
        <end position="51"/>
    </location>
</feature>
<comment type="caution">
    <text evidence="2">The sequence shown here is derived from an EMBL/GenBank/DDBJ whole genome shotgun (WGS) entry which is preliminary data.</text>
</comment>
<gene>
    <name evidence="2" type="ORF">F2Q69_00033947</name>
</gene>
<evidence type="ECO:0000313" key="3">
    <source>
        <dbReference type="Proteomes" id="UP000712600"/>
    </source>
</evidence>
<feature type="region of interest" description="Disordered" evidence="1">
    <location>
        <begin position="17"/>
        <end position="51"/>
    </location>
</feature>
<dbReference type="EMBL" id="QGKX02000004">
    <property type="protein sequence ID" value="KAF3600987.1"/>
    <property type="molecule type" value="Genomic_DNA"/>
</dbReference>
<organism evidence="2 3">
    <name type="scientific">Brassica cretica</name>
    <name type="common">Mustard</name>
    <dbReference type="NCBI Taxonomy" id="69181"/>
    <lineage>
        <taxon>Eukaryota</taxon>
        <taxon>Viridiplantae</taxon>
        <taxon>Streptophyta</taxon>
        <taxon>Embryophyta</taxon>
        <taxon>Tracheophyta</taxon>
        <taxon>Spermatophyta</taxon>
        <taxon>Magnoliopsida</taxon>
        <taxon>eudicotyledons</taxon>
        <taxon>Gunneridae</taxon>
        <taxon>Pentapetalae</taxon>
        <taxon>rosids</taxon>
        <taxon>malvids</taxon>
        <taxon>Brassicales</taxon>
        <taxon>Brassicaceae</taxon>
        <taxon>Brassiceae</taxon>
        <taxon>Brassica</taxon>
    </lineage>
</organism>
<sequence>MARRRWFIARTEIPKKDTSEDGYTSIWKENKNAKERRSTGHDNKAPLKRGNLEKLRRPLDLDGILVQNISLPHSNDTRTTSPFLHKTLQHRGPRGEEPKRDWGPLARSELLISELEAIASGHSSKLPRQKPSPPREFSPYKPLLKALGPQHEARHKAEEKRRIKSAFSRQRRLRPAAEKTNQISPEIA</sequence>
<feature type="compositionally biased region" description="Basic and acidic residues" evidence="1">
    <location>
        <begin position="151"/>
        <end position="161"/>
    </location>
</feature>
<dbReference type="AlphaFoldDB" id="A0A8S9SJV6"/>